<dbReference type="GO" id="GO:0005634">
    <property type="term" value="C:nucleus"/>
    <property type="evidence" value="ECO:0007669"/>
    <property type="project" value="TreeGrafter"/>
</dbReference>
<evidence type="ECO:0000256" key="2">
    <source>
        <dbReference type="PROSITE-ProRule" id="PRU00723"/>
    </source>
</evidence>
<feature type="region of interest" description="Disordered" evidence="3">
    <location>
        <begin position="349"/>
        <end position="409"/>
    </location>
</feature>
<organism evidence="5 6">
    <name type="scientific">Friedmanniomyces endolithicus</name>
    <dbReference type="NCBI Taxonomy" id="329885"/>
    <lineage>
        <taxon>Eukaryota</taxon>
        <taxon>Fungi</taxon>
        <taxon>Dikarya</taxon>
        <taxon>Ascomycota</taxon>
        <taxon>Pezizomycotina</taxon>
        <taxon>Dothideomycetes</taxon>
        <taxon>Dothideomycetidae</taxon>
        <taxon>Mycosphaerellales</taxon>
        <taxon>Teratosphaeriaceae</taxon>
        <taxon>Friedmanniomyces</taxon>
    </lineage>
</organism>
<comment type="similarity">
    <text evidence="1">Belongs to the CRP1/MDG1 family.</text>
</comment>
<dbReference type="InterPro" id="IPR032640">
    <property type="entry name" value="AMPK1_CBM"/>
</dbReference>
<name>A0AAN6FP62_9PEZI</name>
<dbReference type="InterPro" id="IPR014756">
    <property type="entry name" value="Ig_E-set"/>
</dbReference>
<feature type="compositionally biased region" description="Basic and acidic residues" evidence="3">
    <location>
        <begin position="1251"/>
        <end position="1264"/>
    </location>
</feature>
<feature type="compositionally biased region" description="Polar residues" evidence="3">
    <location>
        <begin position="1202"/>
        <end position="1232"/>
    </location>
</feature>
<feature type="region of interest" description="Disordered" evidence="3">
    <location>
        <begin position="488"/>
        <end position="550"/>
    </location>
</feature>
<feature type="region of interest" description="Disordered" evidence="3">
    <location>
        <begin position="195"/>
        <end position="214"/>
    </location>
</feature>
<dbReference type="PANTHER" id="PTHR10343:SF81">
    <property type="entry name" value="CRUCIFORM DNA-RECOGNIZING PROTEIN 1-RELATED"/>
    <property type="match status" value="1"/>
</dbReference>
<keyword evidence="2" id="KW-0479">Metal-binding</keyword>
<evidence type="ECO:0000313" key="6">
    <source>
        <dbReference type="Proteomes" id="UP001168146"/>
    </source>
</evidence>
<dbReference type="PANTHER" id="PTHR10343">
    <property type="entry name" value="5'-AMP-ACTIVATED PROTEIN KINASE , BETA SUBUNIT"/>
    <property type="match status" value="1"/>
</dbReference>
<feature type="compositionally biased region" description="Low complexity" evidence="3">
    <location>
        <begin position="1602"/>
        <end position="1619"/>
    </location>
</feature>
<feature type="region of interest" description="Disordered" evidence="3">
    <location>
        <begin position="800"/>
        <end position="918"/>
    </location>
</feature>
<protein>
    <recommendedName>
        <fullName evidence="4">C3H1-type domain-containing protein</fullName>
    </recommendedName>
</protein>
<keyword evidence="2" id="KW-0863">Zinc-finger</keyword>
<dbReference type="InterPro" id="IPR000571">
    <property type="entry name" value="Znf_CCCH"/>
</dbReference>
<dbReference type="EMBL" id="JASUXU010000026">
    <property type="protein sequence ID" value="KAK0320218.1"/>
    <property type="molecule type" value="Genomic_DNA"/>
</dbReference>
<dbReference type="GO" id="GO:0019901">
    <property type="term" value="F:protein kinase binding"/>
    <property type="evidence" value="ECO:0007669"/>
    <property type="project" value="TreeGrafter"/>
</dbReference>
<feature type="region of interest" description="Disordered" evidence="3">
    <location>
        <begin position="957"/>
        <end position="1069"/>
    </location>
</feature>
<dbReference type="InterPro" id="IPR050827">
    <property type="entry name" value="CRP1_MDG1_kinase"/>
</dbReference>
<feature type="region of interest" description="Disordered" evidence="3">
    <location>
        <begin position="1591"/>
        <end position="1732"/>
    </location>
</feature>
<feature type="region of interest" description="Disordered" evidence="3">
    <location>
        <begin position="1366"/>
        <end position="1446"/>
    </location>
</feature>
<keyword evidence="2" id="KW-0862">Zinc</keyword>
<dbReference type="CDD" id="cd02859">
    <property type="entry name" value="E_set_AMPKbeta_like_N"/>
    <property type="match status" value="1"/>
</dbReference>
<dbReference type="SUPFAM" id="SSF81296">
    <property type="entry name" value="E set domains"/>
    <property type="match status" value="1"/>
</dbReference>
<feature type="compositionally biased region" description="Low complexity" evidence="3">
    <location>
        <begin position="1655"/>
        <end position="1667"/>
    </location>
</feature>
<dbReference type="Pfam" id="PF16561">
    <property type="entry name" value="AMPK1_CBM"/>
    <property type="match status" value="1"/>
</dbReference>
<evidence type="ECO:0000259" key="4">
    <source>
        <dbReference type="PROSITE" id="PS50103"/>
    </source>
</evidence>
<feature type="compositionally biased region" description="Polar residues" evidence="3">
    <location>
        <begin position="1116"/>
        <end position="1128"/>
    </location>
</feature>
<dbReference type="GO" id="GO:0031588">
    <property type="term" value="C:nucleotide-activated protein kinase complex"/>
    <property type="evidence" value="ECO:0007669"/>
    <property type="project" value="TreeGrafter"/>
</dbReference>
<feature type="compositionally biased region" description="Low complexity" evidence="3">
    <location>
        <begin position="1634"/>
        <end position="1646"/>
    </location>
</feature>
<comment type="caution">
    <text evidence="5">The sequence shown here is derived from an EMBL/GenBank/DDBJ whole genome shotgun (WGS) entry which is preliminary data.</text>
</comment>
<dbReference type="GO" id="GO:0008270">
    <property type="term" value="F:zinc ion binding"/>
    <property type="evidence" value="ECO:0007669"/>
    <property type="project" value="UniProtKB-KW"/>
</dbReference>
<gene>
    <name evidence="5" type="ORF">LTR82_008735</name>
</gene>
<feature type="compositionally biased region" description="Basic and acidic residues" evidence="3">
    <location>
        <begin position="863"/>
        <end position="877"/>
    </location>
</feature>
<feature type="compositionally biased region" description="Low complexity" evidence="3">
    <location>
        <begin position="1430"/>
        <end position="1446"/>
    </location>
</feature>
<accession>A0AAN6FP62</accession>
<feature type="compositionally biased region" description="Low complexity" evidence="3">
    <location>
        <begin position="488"/>
        <end position="505"/>
    </location>
</feature>
<feature type="compositionally biased region" description="Polar residues" evidence="3">
    <location>
        <begin position="996"/>
        <end position="1006"/>
    </location>
</feature>
<dbReference type="PROSITE" id="PS50103">
    <property type="entry name" value="ZF_C3H1"/>
    <property type="match status" value="1"/>
</dbReference>
<feature type="compositionally biased region" description="Gly residues" evidence="3">
    <location>
        <begin position="666"/>
        <end position="675"/>
    </location>
</feature>
<feature type="compositionally biased region" description="Low complexity" evidence="3">
    <location>
        <begin position="1051"/>
        <end position="1069"/>
    </location>
</feature>
<reference evidence="5" key="1">
    <citation type="submission" date="2021-12" db="EMBL/GenBank/DDBJ databases">
        <title>Black yeast isolated from Biological Soil Crust.</title>
        <authorList>
            <person name="Kurbessoian T."/>
        </authorList>
    </citation>
    <scope>NUCLEOTIDE SEQUENCE</scope>
    <source>
        <strain evidence="5">CCFEE 5208</strain>
    </source>
</reference>
<evidence type="ECO:0000313" key="5">
    <source>
        <dbReference type="EMBL" id="KAK0320218.1"/>
    </source>
</evidence>
<dbReference type="InterPro" id="IPR013783">
    <property type="entry name" value="Ig-like_fold"/>
</dbReference>
<feature type="zinc finger region" description="C3H1-type" evidence="2">
    <location>
        <begin position="255"/>
        <end position="284"/>
    </location>
</feature>
<feature type="region of interest" description="Disordered" evidence="3">
    <location>
        <begin position="664"/>
        <end position="688"/>
    </location>
</feature>
<feature type="compositionally biased region" description="Low complexity" evidence="3">
    <location>
        <begin position="195"/>
        <end position="208"/>
    </location>
</feature>
<dbReference type="GO" id="GO:0007165">
    <property type="term" value="P:signal transduction"/>
    <property type="evidence" value="ECO:0007669"/>
    <property type="project" value="TreeGrafter"/>
</dbReference>
<feature type="domain" description="C3H1-type" evidence="4">
    <location>
        <begin position="255"/>
        <end position="284"/>
    </location>
</feature>
<feature type="region of interest" description="Disordered" evidence="3">
    <location>
        <begin position="1116"/>
        <end position="1156"/>
    </location>
</feature>
<feature type="region of interest" description="Disordered" evidence="3">
    <location>
        <begin position="1305"/>
        <end position="1331"/>
    </location>
</feature>
<proteinExistence type="inferred from homology"/>
<feature type="compositionally biased region" description="Low complexity" evidence="3">
    <location>
        <begin position="1305"/>
        <end position="1321"/>
    </location>
</feature>
<evidence type="ECO:0000256" key="3">
    <source>
        <dbReference type="SAM" id="MobiDB-lite"/>
    </source>
</evidence>
<feature type="compositionally biased region" description="Polar residues" evidence="3">
    <location>
        <begin position="1322"/>
        <end position="1331"/>
    </location>
</feature>
<evidence type="ECO:0000256" key="1">
    <source>
        <dbReference type="ARBA" id="ARBA00038216"/>
    </source>
</evidence>
<sequence length="1732" mass="177981">MSGSAHLPGFHTFGAPRCMPPGYQQLPLQQPRPLYFISRDTGIMVPLIPADELPFNVRLAGVPRVLRMEDTLGMQHVGMAAYTGMTYALERDIHTGVKMLEDPAAAMQAMQRSMSQPPPVDPTRSHLRSQSGTPITYLAPDAHARHALAHSAAYNSAAYASNSARPVSAHETATTWRSSFNPTSTPVRILPTRALPTTTTTPSTATPPANNPPDPTQSIIDAILATTSGAQEASRLNYIPKSALPTPPSGTLPDAEKKEFCTHWIRTGECDYTQQGCMYKHEMPEKGTLERIGFRGLPRWWTEWMGGGAFRGRGGGATGTAGSVRTVGSVEGGRLATVGEVVKSSVWLKRGGKEEGSGSESESEEGSVEGSEGSMSDEEKPVVEKQPAVSKPRSATLKQPKMQGTVAHMRSPRVGTTVILKERPTTAAVVRTDIAAKRAKPRSSDHQEKFPVDAAGTTLTRVTSPSATDLRKASTTSDLIDLAVPLLPTPSSSSASPSLTPISSVHSSPRREQVTPDTTSAPATPETPDIVESTTTTTTKPSTKHVFVPKGESPAHHIADALRKKQARQFARRGAPVSTVGVVMPLERQIWEMQRARTTTTGRKLEERKVGMGEGSEKMVGMMGSRHAPGAGKMVGGVGRDGRMGVVQERKGFGGVGGMRIRRPAGFGGLEGSGKGFKKEGERDAGGSGPQQQLTLFIFLQPGQHTAQQVFVTGTFDNWSKTEKLNWNGSGFEKTVSLPEKQDKVLYKFFVDGDWKHDQSAKTETDHQGNVNNVLYPSDIQSHLPHGANSLPSIAAIPAMAGHSSSTPGSFPETPAPNDNQTFNVNPLPGTTDRSNPVSLQPHEQVPASKDITSNSIGSNVKLDQESYNRSDADPIPKDNQTFSVNPLPATGGTGNPVSLAPGEKVPEPSSFTSNTVGSNVKLDEASYNRSDTIAPFLPPALSPDSEKEAFGEKAIFGGLGPQTTNMIPESSMGMGGDAAGPMDEKDLGPHISSVGPGSTTAQLAGSQPLEHQRSPPEIVTESQQAANVDPEASASPRALAEKDQVENELASKVPEAPAAAESSAAPKSSNGMFGMAAGGLAAVGTAAAGYAYSARDKTTAATGKDPMSFLPQSVQAANVAPESSTSPRVLEEKDQTESELTSNSPEAPAVAEGNAAPKSGGGMFGMAAGGLAAVGTAAAGYAYSARDKTTAATGKDPMSFLPQSVQDSINNMNSKGATAPLASSTAETSAAPQHAAVNDSEIPQQTHVGDGIEPRGGTFEKETTSTVPEEVLHSQKEAHFDPEAAASPVAVEEKSAVEKELLEKVPTTTATGEPAPTLEAGSNTAGGSSMPTSGMGAAGFGAAGLGAAGLGAAGLGAAGMASHEHGAASGVPETVTESQREANFSPEAAAVPEAVQEKSAVEDELLTKVPTSTATGEPAPTLATEEKAPASAAAEPASAPATGGSSLRSAGMGAMGLGAAGVGAAGLGAAGMAAFHHQGAASGVPEPVVESQQMANASPEASAVPEAVQEKSAVENELLSKIPTSTATGAHAPELASAAALPSITSAIPLMSSGAPQLSNPTAGLAALSMNDKSSVPSAISTGATGLNAPASAPAIPPTQTPAAAPSSSLSPPIAAAEEPIRSRDVSPMTKIPTAASSAASPATPIVTTGVGSAQTPTTQQPAAAAMAGKPIGTPRPNVVGGASTSTPAKRQSFAERLRGTPESGKSSSGAGDGKEGKKRGLFKRLADKLK</sequence>
<feature type="region of interest" description="Disordered" evidence="3">
    <location>
        <begin position="114"/>
        <end position="134"/>
    </location>
</feature>
<feature type="region of interest" description="Disordered" evidence="3">
    <location>
        <begin position="1193"/>
        <end position="1271"/>
    </location>
</feature>
<dbReference type="Proteomes" id="UP001168146">
    <property type="component" value="Unassembled WGS sequence"/>
</dbReference>
<dbReference type="Gene3D" id="2.60.40.10">
    <property type="entry name" value="Immunoglobulins"/>
    <property type="match status" value="1"/>
</dbReference>
<dbReference type="GO" id="GO:0005737">
    <property type="term" value="C:cytoplasm"/>
    <property type="evidence" value="ECO:0007669"/>
    <property type="project" value="TreeGrafter"/>
</dbReference>